<proteinExistence type="predicted"/>
<dbReference type="InterPro" id="IPR007325">
    <property type="entry name" value="KFase/CYL"/>
</dbReference>
<feature type="binding site" evidence="13">
    <location>
        <position position="271"/>
    </location>
    <ligand>
        <name>Mg(2+)</name>
        <dbReference type="ChEBI" id="CHEBI:18420"/>
    </ligand>
</feature>
<evidence type="ECO:0000313" key="16">
    <source>
        <dbReference type="EMBL" id="MXO54139.1"/>
    </source>
</evidence>
<evidence type="ECO:0000256" key="11">
    <source>
        <dbReference type="PIRSR" id="PIRSR605959-1"/>
    </source>
</evidence>
<dbReference type="GO" id="GO:0004061">
    <property type="term" value="F:arylformamidase activity"/>
    <property type="evidence" value="ECO:0007669"/>
    <property type="project" value="InterPro"/>
</dbReference>
<dbReference type="EMBL" id="WTYD01000001">
    <property type="protein sequence ID" value="MXO54139.1"/>
    <property type="molecule type" value="Genomic_DNA"/>
</dbReference>
<dbReference type="AlphaFoldDB" id="A0A844Y9M0"/>
<evidence type="ECO:0000256" key="12">
    <source>
        <dbReference type="PIRSR" id="PIRSR605959-2"/>
    </source>
</evidence>
<dbReference type="OrthoDB" id="9777007at2"/>
<feature type="binding site" evidence="13">
    <location>
        <position position="248"/>
    </location>
    <ligand>
        <name>Ca(2+)</name>
        <dbReference type="ChEBI" id="CHEBI:29108"/>
    </ligand>
</feature>
<evidence type="ECO:0000256" key="5">
    <source>
        <dbReference type="ARBA" id="ARBA00022723"/>
    </source>
</evidence>
<dbReference type="Gene3D" id="3.90.850.10">
    <property type="entry name" value="Fumarylacetoacetase-like, C-terminal domain"/>
    <property type="match status" value="1"/>
</dbReference>
<dbReference type="SUPFAM" id="SSF63433">
    <property type="entry name" value="Fumarylacetoacetate hydrolase, FAH, N-terminal domain"/>
    <property type="match status" value="1"/>
</dbReference>
<keyword evidence="8 13" id="KW-0460">Magnesium</keyword>
<feature type="binding site" evidence="12">
    <location>
        <position position="369"/>
    </location>
    <ligand>
        <name>substrate</name>
    </ligand>
</feature>
<evidence type="ECO:0000256" key="8">
    <source>
        <dbReference type="ARBA" id="ARBA00022842"/>
    </source>
</evidence>
<keyword evidence="9" id="KW-0828">Tyrosine catabolism</keyword>
<feature type="binding site" evidence="13">
    <location>
        <position position="248"/>
    </location>
    <ligand>
        <name>Mg(2+)</name>
        <dbReference type="ChEBI" id="CHEBI:18420"/>
    </ligand>
</feature>
<dbReference type="InterPro" id="IPR015377">
    <property type="entry name" value="Fumarylacetoacetase_N"/>
</dbReference>
<feature type="binding site" evidence="13">
    <location>
        <position position="267"/>
    </location>
    <ligand>
        <name>Mg(2+)</name>
        <dbReference type="ChEBI" id="CHEBI:18420"/>
    </ligand>
</feature>
<comment type="pathway">
    <text evidence="3">Amino-acid degradation; L-phenylalanine degradation; acetoacetate and fumarate from L-phenylalanine: step 6/6.</text>
</comment>
<sequence>MNSSPLLDVTHDPARLSHVAAANVDGAEFPIQNLPFGVFSTQGRGRRIGVAIGDRILDLATADRLGLFDECAADVRQAAKCEDLAELFRLGRPAMTALRRTVAKVLDERFADAATVGSALVPMNAATLHLPVPVTAFTDMCASTFHIGRRRGNDAHGQPICPPAFRTIPIGYDGRAGSVQISGHPVTRPNGTWQPQHDGGEPRFGPEPRLDYELELGIWIGGEPNPPGTPISVEQAEQRIVGFCLLNDWSARGIQFWETMLGPFLGKSIATTLSPWVVTADALAPFRAPAFARPPSDPAVPAHLYDERDRASGGIDLAMEAWRVDAVGNRRDLCRTNFRHMYWTPAQMVAHHASNGCSLSVGNLIGSGTASGPEYEAAACLIERIATASAGARLACRWRQRDAARARGAERLSDDRVRRSHGERVTCAEMAGPGEKLGREHRAMRRLIDLSIPIENGVESDPPGNEPEVTYHTHDNTAPMLARFFEGLTADQLPDGEGWAVERVRLSTHNGTHMDAPWHYHSVQDRELPGGERPSMTIDEIPLEWCWQRGVKLDFRDLPDGHVVSTDEIDAELERIGHELRPLDIVLMNTSAGAAYGQPGFVSRGCGFGREATLHLTRQGVRVVGTDAWSWDAPFVHTAKRYAETGDASIVWEGHKAGRDIGYCQLEKLGGLEQLPPVGFEVLCFPVKIRGASAGWSRVVAVFDE</sequence>
<evidence type="ECO:0000256" key="7">
    <source>
        <dbReference type="ARBA" id="ARBA00022837"/>
    </source>
</evidence>
<dbReference type="InterPro" id="IPR036663">
    <property type="entry name" value="Fumarylacetoacetase_C_sf"/>
</dbReference>
<dbReference type="Pfam" id="PF04199">
    <property type="entry name" value="Cyclase"/>
    <property type="match status" value="1"/>
</dbReference>
<evidence type="ECO:0000256" key="10">
    <source>
        <dbReference type="ARBA" id="ARBA00023232"/>
    </source>
</evidence>
<comment type="cofactor">
    <cofactor evidence="1 13">
        <name>Ca(2+)</name>
        <dbReference type="ChEBI" id="CHEBI:29108"/>
    </cofactor>
</comment>
<evidence type="ECO:0000256" key="3">
    <source>
        <dbReference type="ARBA" id="ARBA00004782"/>
    </source>
</evidence>
<dbReference type="GO" id="GO:0046872">
    <property type="term" value="F:metal ion binding"/>
    <property type="evidence" value="ECO:0007669"/>
    <property type="project" value="UniProtKB-KW"/>
</dbReference>
<dbReference type="InterPro" id="IPR037175">
    <property type="entry name" value="KFase_sf"/>
</dbReference>
<reference evidence="16 17" key="1">
    <citation type="submission" date="2019-12" db="EMBL/GenBank/DDBJ databases">
        <title>Genomic-based taxomic classification of the family Erythrobacteraceae.</title>
        <authorList>
            <person name="Xu L."/>
        </authorList>
    </citation>
    <scope>NUCLEOTIDE SEQUENCE [LARGE SCALE GENOMIC DNA]</scope>
    <source>
        <strain evidence="16 17">JCM 17468</strain>
    </source>
</reference>
<name>A0A844Y9M0_9SPHN</name>
<dbReference type="Pfam" id="PF09298">
    <property type="entry name" value="FAA_hydrolase_N"/>
    <property type="match status" value="1"/>
</dbReference>
<dbReference type="GO" id="GO:0006572">
    <property type="term" value="P:L-tyrosine catabolic process"/>
    <property type="evidence" value="ECO:0007669"/>
    <property type="project" value="UniProtKB-KW"/>
</dbReference>
<evidence type="ECO:0000256" key="2">
    <source>
        <dbReference type="ARBA" id="ARBA00001946"/>
    </source>
</evidence>
<dbReference type="InterPro" id="IPR005959">
    <property type="entry name" value="Fumarylacetoacetase"/>
</dbReference>
<dbReference type="PANTHER" id="PTHR43069:SF2">
    <property type="entry name" value="FUMARYLACETOACETASE"/>
    <property type="match status" value="1"/>
</dbReference>
<evidence type="ECO:0000259" key="14">
    <source>
        <dbReference type="Pfam" id="PF01557"/>
    </source>
</evidence>
<comment type="cofactor">
    <cofactor evidence="2 13">
        <name>Mg(2+)</name>
        <dbReference type="ChEBI" id="CHEBI:18420"/>
    </cofactor>
</comment>
<dbReference type="GO" id="GO:0019441">
    <property type="term" value="P:L-tryptophan catabolic process to kynurenine"/>
    <property type="evidence" value="ECO:0007669"/>
    <property type="project" value="InterPro"/>
</dbReference>
<evidence type="ECO:0000256" key="4">
    <source>
        <dbReference type="ARBA" id="ARBA00012094"/>
    </source>
</evidence>
<gene>
    <name evidence="16" type="ORF">GRI47_08995</name>
</gene>
<feature type="domain" description="Fumarylacetoacetase N-terminal" evidence="15">
    <location>
        <begin position="32"/>
        <end position="131"/>
    </location>
</feature>
<dbReference type="Proteomes" id="UP000430272">
    <property type="component" value="Unassembled WGS sequence"/>
</dbReference>
<dbReference type="UniPathway" id="UPA00139">
    <property type="reaction ID" value="UER00341"/>
</dbReference>
<dbReference type="PANTHER" id="PTHR43069">
    <property type="entry name" value="FUMARYLACETOACETASE"/>
    <property type="match status" value="1"/>
</dbReference>
<evidence type="ECO:0000256" key="6">
    <source>
        <dbReference type="ARBA" id="ARBA00022801"/>
    </source>
</evidence>
<dbReference type="SUPFAM" id="SSF102198">
    <property type="entry name" value="Putative cyclase"/>
    <property type="match status" value="1"/>
</dbReference>
<keyword evidence="17" id="KW-1185">Reference proteome</keyword>
<dbReference type="InterPro" id="IPR011234">
    <property type="entry name" value="Fumarylacetoacetase-like_C"/>
</dbReference>
<feature type="binding site" evidence="13">
    <location>
        <position position="215"/>
    </location>
    <ligand>
        <name>Ca(2+)</name>
        <dbReference type="ChEBI" id="CHEBI:29108"/>
    </ligand>
</feature>
<keyword evidence="6" id="KW-0378">Hydrolase</keyword>
<dbReference type="GO" id="GO:1902000">
    <property type="term" value="P:homogentisate catabolic process"/>
    <property type="evidence" value="ECO:0007669"/>
    <property type="project" value="TreeGrafter"/>
</dbReference>
<organism evidence="16 17">
    <name type="scientific">Qipengyuania pelagi</name>
    <dbReference type="NCBI Taxonomy" id="994320"/>
    <lineage>
        <taxon>Bacteria</taxon>
        <taxon>Pseudomonadati</taxon>
        <taxon>Pseudomonadota</taxon>
        <taxon>Alphaproteobacteria</taxon>
        <taxon>Sphingomonadales</taxon>
        <taxon>Erythrobacteraceae</taxon>
        <taxon>Qipengyuania</taxon>
    </lineage>
</organism>
<dbReference type="EC" id="3.7.1.2" evidence="4"/>
<feature type="binding site" evidence="13">
    <location>
        <position position="213"/>
    </location>
    <ligand>
        <name>Ca(2+)</name>
        <dbReference type="ChEBI" id="CHEBI:29108"/>
    </ligand>
</feature>
<dbReference type="SUPFAM" id="SSF56529">
    <property type="entry name" value="FAH"/>
    <property type="match status" value="1"/>
</dbReference>
<keyword evidence="10" id="KW-0585">Phenylalanine catabolism</keyword>
<accession>A0A844Y9M0</accession>
<dbReference type="Gene3D" id="3.50.30.50">
    <property type="entry name" value="Putative cyclase"/>
    <property type="match status" value="1"/>
</dbReference>
<evidence type="ECO:0000259" key="15">
    <source>
        <dbReference type="Pfam" id="PF09298"/>
    </source>
</evidence>
<feature type="binding site" evidence="13">
    <location>
        <position position="139"/>
    </location>
    <ligand>
        <name>Ca(2+)</name>
        <dbReference type="ChEBI" id="CHEBI:29108"/>
    </ligand>
</feature>
<evidence type="ECO:0000313" key="17">
    <source>
        <dbReference type="Proteomes" id="UP000430272"/>
    </source>
</evidence>
<dbReference type="Gene3D" id="2.30.30.230">
    <property type="entry name" value="Fumarylacetoacetase, N-terminal domain"/>
    <property type="match status" value="1"/>
</dbReference>
<feature type="binding site" evidence="12">
    <location>
        <position position="255"/>
    </location>
    <ligand>
        <name>substrate</name>
    </ligand>
</feature>
<dbReference type="GO" id="GO:0006559">
    <property type="term" value="P:L-phenylalanine catabolic process"/>
    <property type="evidence" value="ECO:0007669"/>
    <property type="project" value="UniProtKB-UniPathway"/>
</dbReference>
<evidence type="ECO:0000256" key="9">
    <source>
        <dbReference type="ARBA" id="ARBA00022878"/>
    </source>
</evidence>
<comment type="caution">
    <text evidence="16">The sequence shown here is derived from an EMBL/GenBank/DDBJ whole genome shotgun (WGS) entry which is preliminary data.</text>
</comment>
<keyword evidence="7 13" id="KW-0106">Calcium</keyword>
<dbReference type="GO" id="GO:0004334">
    <property type="term" value="F:fumarylacetoacetase activity"/>
    <property type="evidence" value="ECO:0007669"/>
    <property type="project" value="UniProtKB-EC"/>
</dbReference>
<dbReference type="InterPro" id="IPR036462">
    <property type="entry name" value="Fumarylacetoacetase_N_sf"/>
</dbReference>
<feature type="domain" description="Fumarylacetoacetase-like C-terminal" evidence="14">
    <location>
        <begin position="167"/>
        <end position="376"/>
    </location>
</feature>
<feature type="active site" description="Proton acceptor" evidence="11">
    <location>
        <position position="146"/>
    </location>
</feature>
<dbReference type="Pfam" id="PF01557">
    <property type="entry name" value="FAA_hydrolase"/>
    <property type="match status" value="1"/>
</dbReference>
<evidence type="ECO:0000256" key="1">
    <source>
        <dbReference type="ARBA" id="ARBA00001913"/>
    </source>
</evidence>
<evidence type="ECO:0000256" key="13">
    <source>
        <dbReference type="PIRSR" id="PIRSR605959-3"/>
    </source>
</evidence>
<keyword evidence="5 13" id="KW-0479">Metal-binding</keyword>
<protein>
    <recommendedName>
        <fullName evidence="4">fumarylacetoacetase</fullName>
        <ecNumber evidence="4">3.7.1.2</ecNumber>
    </recommendedName>
</protein>